<proteinExistence type="predicted"/>
<dbReference type="EMBL" id="FQYR01000009">
    <property type="protein sequence ID" value="SHK42547.1"/>
    <property type="molecule type" value="Genomic_DNA"/>
</dbReference>
<protein>
    <submittedName>
        <fullName evidence="3">PEP-CTERM protein-sorting domain-containing protein</fullName>
    </submittedName>
</protein>
<dbReference type="AlphaFoldDB" id="A0A1M6SDC9"/>
<dbReference type="STRING" id="1123071.SAMN02745181_3791"/>
<dbReference type="Proteomes" id="UP000184510">
    <property type="component" value="Unassembled WGS sequence"/>
</dbReference>
<feature type="signal peptide" evidence="1">
    <location>
        <begin position="1"/>
        <end position="22"/>
    </location>
</feature>
<reference evidence="3 4" key="1">
    <citation type="submission" date="2016-11" db="EMBL/GenBank/DDBJ databases">
        <authorList>
            <person name="Jaros S."/>
            <person name="Januszkiewicz K."/>
            <person name="Wedrychowicz H."/>
        </authorList>
    </citation>
    <scope>NUCLEOTIDE SEQUENCE [LARGE SCALE GENOMIC DNA]</scope>
    <source>
        <strain evidence="3 4">DSM 18772</strain>
    </source>
</reference>
<keyword evidence="1" id="KW-0732">Signal</keyword>
<name>A0A1M6SDC9_9BACT</name>
<dbReference type="Pfam" id="PF07589">
    <property type="entry name" value="PEP-CTERM"/>
    <property type="match status" value="1"/>
</dbReference>
<dbReference type="RefSeq" id="WP_143185328.1">
    <property type="nucleotide sequence ID" value="NZ_FQYR01000009.1"/>
</dbReference>
<gene>
    <name evidence="3" type="ORF">SAMN02745181_3791</name>
</gene>
<feature type="domain" description="Ice-binding protein C-terminal" evidence="2">
    <location>
        <begin position="190"/>
        <end position="212"/>
    </location>
</feature>
<dbReference type="NCBIfam" id="TIGR02595">
    <property type="entry name" value="PEP_CTERM"/>
    <property type="match status" value="1"/>
</dbReference>
<evidence type="ECO:0000256" key="1">
    <source>
        <dbReference type="SAM" id="SignalP"/>
    </source>
</evidence>
<accession>A0A1M6SDC9</accession>
<evidence type="ECO:0000313" key="4">
    <source>
        <dbReference type="Proteomes" id="UP000184510"/>
    </source>
</evidence>
<dbReference type="InterPro" id="IPR013424">
    <property type="entry name" value="Ice-binding_C"/>
</dbReference>
<sequence>MYRKCLLLSLTLGAFATSSAQAVIVKLDFGTGATNVESGYSQFVASEGAMDTISGYTFTLQSRDTDIVASNKSLAGAAAPQDLNYDYAATTFNGVGGNYISILITGLPDGTLDLTAYFDYNSGFNLPQDVLFGVQGETLDLIADNAFRGTSVSTGSPINITAGETYELRVLEQGNANLAYISGLDLDVVPIPEPSSTALLGLAGLSLILRRRK</sequence>
<evidence type="ECO:0000313" key="3">
    <source>
        <dbReference type="EMBL" id="SHK42547.1"/>
    </source>
</evidence>
<dbReference type="InParanoid" id="A0A1M6SDC9"/>
<evidence type="ECO:0000259" key="2">
    <source>
        <dbReference type="Pfam" id="PF07589"/>
    </source>
</evidence>
<keyword evidence="4" id="KW-1185">Reference proteome</keyword>
<feature type="chain" id="PRO_5012070674" evidence="1">
    <location>
        <begin position="23"/>
        <end position="213"/>
    </location>
</feature>
<organism evidence="3 4">
    <name type="scientific">Rubritalea squalenifaciens DSM 18772</name>
    <dbReference type="NCBI Taxonomy" id="1123071"/>
    <lineage>
        <taxon>Bacteria</taxon>
        <taxon>Pseudomonadati</taxon>
        <taxon>Verrucomicrobiota</taxon>
        <taxon>Verrucomicrobiia</taxon>
        <taxon>Verrucomicrobiales</taxon>
        <taxon>Rubritaleaceae</taxon>
        <taxon>Rubritalea</taxon>
    </lineage>
</organism>